<feature type="chain" id="PRO_5013025085" evidence="2">
    <location>
        <begin position="23"/>
        <end position="136"/>
    </location>
</feature>
<sequence>MKISKYKSALLSLIGIALTSCGSSSDKNDDDDNKAPPPTFIPVQMDKKVEQPSSSNQSLSPGNTNPTTSEDQNNKLPLTPNVAIPAPIDKKVEQPSSSNQSLSPGNTNPTTSEDQSKSEESSSSPDSPEEKSTPSS</sequence>
<feature type="compositionally biased region" description="Polar residues" evidence="1">
    <location>
        <begin position="94"/>
        <end position="109"/>
    </location>
</feature>
<feature type="region of interest" description="Disordered" evidence="1">
    <location>
        <begin position="20"/>
        <end position="136"/>
    </location>
</feature>
<feature type="signal peptide" evidence="2">
    <location>
        <begin position="1"/>
        <end position="22"/>
    </location>
</feature>
<comment type="caution">
    <text evidence="3">The sequence shown here is derived from an EMBL/GenBank/DDBJ whole genome shotgun (WGS) entry which is preliminary data.</text>
</comment>
<dbReference type="EMBL" id="LVWB01000003">
    <property type="protein sequence ID" value="ONI60219.1"/>
    <property type="molecule type" value="Genomic_DNA"/>
</dbReference>
<gene>
    <name evidence="3" type="ORF">AYO25_00725</name>
</gene>
<feature type="compositionally biased region" description="Polar residues" evidence="1">
    <location>
        <begin position="51"/>
        <end position="76"/>
    </location>
</feature>
<protein>
    <submittedName>
        <fullName evidence="3">Uncharacterized protein</fullName>
    </submittedName>
</protein>
<name>A0A1V2N9G6_9HYPH</name>
<dbReference type="PROSITE" id="PS51257">
    <property type="entry name" value="PROKAR_LIPOPROTEIN"/>
    <property type="match status" value="1"/>
</dbReference>
<evidence type="ECO:0000256" key="2">
    <source>
        <dbReference type="SAM" id="SignalP"/>
    </source>
</evidence>
<evidence type="ECO:0000256" key="1">
    <source>
        <dbReference type="SAM" id="MobiDB-lite"/>
    </source>
</evidence>
<keyword evidence="2" id="KW-0732">Signal</keyword>
<proteinExistence type="predicted"/>
<dbReference type="RefSeq" id="WP_076970540.1">
    <property type="nucleotide sequence ID" value="NZ_LVWB01000003.1"/>
</dbReference>
<evidence type="ECO:0000313" key="4">
    <source>
        <dbReference type="Proteomes" id="UP000189542"/>
    </source>
</evidence>
<dbReference type="Proteomes" id="UP000189542">
    <property type="component" value="Unassembled WGS sequence"/>
</dbReference>
<dbReference type="AlphaFoldDB" id="A0A1V2N9G6"/>
<evidence type="ECO:0000313" key="3">
    <source>
        <dbReference type="EMBL" id="ONI60219.1"/>
    </source>
</evidence>
<accession>A0A1V2N9G6</accession>
<organism evidence="3 4">
    <name type="scientific">Candidatus Liberibacter solanacearum</name>
    <dbReference type="NCBI Taxonomy" id="556287"/>
    <lineage>
        <taxon>Bacteria</taxon>
        <taxon>Pseudomonadati</taxon>
        <taxon>Pseudomonadota</taxon>
        <taxon>Alphaproteobacteria</taxon>
        <taxon>Hyphomicrobiales</taxon>
        <taxon>Rhizobiaceae</taxon>
        <taxon>Liberibacter</taxon>
    </lineage>
</organism>
<reference evidence="3 4" key="1">
    <citation type="journal article" date="2017" name="PLoS ONE">
        <title>Genomic sequence of 'Candidatus Liberibacter solanacearum' haplotype C and its comparison with haplotype A and B genomes.</title>
        <authorList>
            <person name="Wang J."/>
            <person name="Haapalainen M."/>
            <person name="Schott T."/>
            <person name="Thompson S.M."/>
            <person name="Smith G.R."/>
            <person name="Nissinen A.I."/>
            <person name="Pirhonen M."/>
        </authorList>
    </citation>
    <scope>NUCLEOTIDE SEQUENCE [LARGE SCALE GENOMIC DNA]</scope>
    <source>
        <strain evidence="3 4">FIN111</strain>
    </source>
</reference>